<sequence>MVDVINAGFPTNLFRMEVGEIGILENPHIGGRCLAFRANASGGNNNVPIGIIIGKFRDGDRNPRPYWVHANELDDGWGSEEVIVFPKAKIRVDINSLVFVNKSQKNISDSAIYMAGNRGFLKALPIKITGDRGNFLLSGRLLQRDLPGPSVAYESWSVIVNTSEIGTSEEILFKT</sequence>
<dbReference type="EMBL" id="JAZDRO010000001">
    <property type="protein sequence ID" value="MEE2565985.1"/>
    <property type="molecule type" value="Genomic_DNA"/>
</dbReference>
<reference evidence="1 2" key="1">
    <citation type="submission" date="2024-01" db="EMBL/GenBank/DDBJ databases">
        <title>Hyphobacterium bacterium isolated from marine sediment.</title>
        <authorList>
            <person name="Zhao S."/>
        </authorList>
    </citation>
    <scope>NUCLEOTIDE SEQUENCE [LARGE SCALE GENOMIC DNA]</scope>
    <source>
        <strain evidence="1 2">Y60-23</strain>
    </source>
</reference>
<organism evidence="1 2">
    <name type="scientific">Hyphobacterium marinum</name>
    <dbReference type="NCBI Taxonomy" id="3116574"/>
    <lineage>
        <taxon>Bacteria</taxon>
        <taxon>Pseudomonadati</taxon>
        <taxon>Pseudomonadota</taxon>
        <taxon>Alphaproteobacteria</taxon>
        <taxon>Maricaulales</taxon>
        <taxon>Maricaulaceae</taxon>
        <taxon>Hyphobacterium</taxon>
    </lineage>
</organism>
<accession>A0ABU7LWT2</accession>
<evidence type="ECO:0000313" key="1">
    <source>
        <dbReference type="EMBL" id="MEE2565985.1"/>
    </source>
</evidence>
<comment type="caution">
    <text evidence="1">The sequence shown here is derived from an EMBL/GenBank/DDBJ whole genome shotgun (WGS) entry which is preliminary data.</text>
</comment>
<keyword evidence="2" id="KW-1185">Reference proteome</keyword>
<dbReference type="Proteomes" id="UP001310692">
    <property type="component" value="Unassembled WGS sequence"/>
</dbReference>
<dbReference type="RefSeq" id="WP_330195514.1">
    <property type="nucleotide sequence ID" value="NZ_JAZDRO010000001.1"/>
</dbReference>
<protein>
    <submittedName>
        <fullName evidence="1">Uncharacterized protein</fullName>
    </submittedName>
</protein>
<evidence type="ECO:0000313" key="2">
    <source>
        <dbReference type="Proteomes" id="UP001310692"/>
    </source>
</evidence>
<proteinExistence type="predicted"/>
<gene>
    <name evidence="1" type="ORF">V0U35_04770</name>
</gene>
<name>A0ABU7LWT2_9PROT</name>